<proteinExistence type="predicted"/>
<organism evidence="1 2">
    <name type="scientific">Leptospira barantonii</name>
    <dbReference type="NCBI Taxonomy" id="2023184"/>
    <lineage>
        <taxon>Bacteria</taxon>
        <taxon>Pseudomonadati</taxon>
        <taxon>Spirochaetota</taxon>
        <taxon>Spirochaetia</taxon>
        <taxon>Leptospirales</taxon>
        <taxon>Leptospiraceae</taxon>
        <taxon>Leptospira</taxon>
    </lineage>
</organism>
<reference evidence="1 2" key="1">
    <citation type="submission" date="2017-07" db="EMBL/GenBank/DDBJ databases">
        <title>Leptospira spp. isolated from tropical soils.</title>
        <authorList>
            <person name="Thibeaux R."/>
            <person name="Iraola G."/>
            <person name="Ferres I."/>
            <person name="Bierque E."/>
            <person name="Girault D."/>
            <person name="Soupe-Gilbert M.-E."/>
            <person name="Picardeau M."/>
            <person name="Goarant C."/>
        </authorList>
    </citation>
    <scope>NUCLEOTIDE SEQUENCE [LARGE SCALE GENOMIC DNA]</scope>
    <source>
        <strain evidence="1 2">FH4-C-A1</strain>
    </source>
</reference>
<gene>
    <name evidence="1" type="ORF">CH367_01055</name>
</gene>
<dbReference type="EMBL" id="NPDS01000001">
    <property type="protein sequence ID" value="PJZ58673.1"/>
    <property type="molecule type" value="Genomic_DNA"/>
</dbReference>
<comment type="caution">
    <text evidence="1">The sequence shown here is derived from an EMBL/GenBank/DDBJ whole genome shotgun (WGS) entry which is preliminary data.</text>
</comment>
<evidence type="ECO:0000313" key="2">
    <source>
        <dbReference type="Proteomes" id="UP000231879"/>
    </source>
</evidence>
<accession>A0ABX4NPK3</accession>
<sequence length="67" mass="7924">MDEEERFDLQEFDSDEEMRLLGKNISDQDFVTLDSKIYLFVYSLPENWVLNDIEILSGIGFENQEIS</sequence>
<keyword evidence="2" id="KW-1185">Reference proteome</keyword>
<protein>
    <submittedName>
        <fullName evidence="1">Uncharacterized protein</fullName>
    </submittedName>
</protein>
<evidence type="ECO:0000313" key="1">
    <source>
        <dbReference type="EMBL" id="PJZ58673.1"/>
    </source>
</evidence>
<dbReference type="Proteomes" id="UP000231879">
    <property type="component" value="Unassembled WGS sequence"/>
</dbReference>
<name>A0ABX4NPK3_9LEPT</name>